<proteinExistence type="predicted"/>
<name>A0ABM8UCN6_9GAMM</name>
<feature type="compositionally biased region" description="Gly residues" evidence="1">
    <location>
        <begin position="7"/>
        <end position="16"/>
    </location>
</feature>
<gene>
    <name evidence="2" type="ORF">LYB30171_00385</name>
</gene>
<dbReference type="Proteomes" id="UP000680116">
    <property type="component" value="Chromosome"/>
</dbReference>
<evidence type="ECO:0000256" key="1">
    <source>
        <dbReference type="SAM" id="MobiDB-lite"/>
    </source>
</evidence>
<dbReference type="EMBL" id="OU015430">
    <property type="protein sequence ID" value="CAG4968947.1"/>
    <property type="molecule type" value="Genomic_DNA"/>
</dbReference>
<evidence type="ECO:0000313" key="2">
    <source>
        <dbReference type="EMBL" id="CAG4968947.1"/>
    </source>
</evidence>
<organism evidence="2 3">
    <name type="scientific">Novilysobacter luteus</name>
    <dbReference type="NCBI Taxonomy" id="2822368"/>
    <lineage>
        <taxon>Bacteria</taxon>
        <taxon>Pseudomonadati</taxon>
        <taxon>Pseudomonadota</taxon>
        <taxon>Gammaproteobacteria</taxon>
        <taxon>Lysobacterales</taxon>
        <taxon>Lysobacteraceae</taxon>
        <taxon>Novilysobacter</taxon>
    </lineage>
</organism>
<sequence length="89" mass="9187">MNNPNQGTGGAGGGEASGKHQGLRQPAEDHRTEDAVDNIGLKDSSATLEDRLRDKRGNGVRGGYDDSIDGQAGDGPVSDAEVARAPRDT</sequence>
<feature type="compositionally biased region" description="Basic and acidic residues" evidence="1">
    <location>
        <begin position="48"/>
        <end position="57"/>
    </location>
</feature>
<reference evidence="2 3" key="1">
    <citation type="submission" date="2021-04" db="EMBL/GenBank/DDBJ databases">
        <authorList>
            <person name="Rodrigo-Torres L."/>
            <person name="Arahal R. D."/>
            <person name="Lucena T."/>
        </authorList>
    </citation>
    <scope>NUCLEOTIDE SEQUENCE [LARGE SCALE GENOMIC DNA]</scope>
    <source>
        <strain evidence="2 3">CECT 30171</strain>
    </source>
</reference>
<evidence type="ECO:0000313" key="3">
    <source>
        <dbReference type="Proteomes" id="UP000680116"/>
    </source>
</evidence>
<keyword evidence="3" id="KW-1185">Reference proteome</keyword>
<dbReference type="RefSeq" id="WP_215219401.1">
    <property type="nucleotide sequence ID" value="NZ_OU015430.1"/>
</dbReference>
<protein>
    <submittedName>
        <fullName evidence="2">Uncharacterized protein</fullName>
    </submittedName>
</protein>
<accession>A0ABM8UCN6</accession>
<feature type="region of interest" description="Disordered" evidence="1">
    <location>
        <begin position="1"/>
        <end position="89"/>
    </location>
</feature>